<organism evidence="2">
    <name type="scientific">viral metagenome</name>
    <dbReference type="NCBI Taxonomy" id="1070528"/>
    <lineage>
        <taxon>unclassified sequences</taxon>
        <taxon>metagenomes</taxon>
        <taxon>organismal metagenomes</taxon>
    </lineage>
</organism>
<feature type="domain" description="RING-type" evidence="1">
    <location>
        <begin position="21"/>
        <end position="60"/>
    </location>
</feature>
<sequence>MALVASIPINQVCCAESENECPICFHDMLFPKQVPCCKRRFHEDCLNKWYAKSPTCPNCRASKKKGIDPKSPYFMLQLFYNYYNRENKNMIIPKTVGIDKDIDEICNKYAYYRRIEFIEKYQGKMINELAKLYKNRNSQRFNEEINHYIDNPVPKKRGRPLGSKNKPKNPLEIMVKKESWQEKEKKERENRIVNMIKEYNIIGKRKQQQEELNQAIAKKKEDECIAKEELESNQVKMAGNAALKRAIIGILDKGGYDK</sequence>
<dbReference type="EMBL" id="MN740297">
    <property type="protein sequence ID" value="QHT98808.1"/>
    <property type="molecule type" value="Genomic_DNA"/>
</dbReference>
<dbReference type="Pfam" id="PF13639">
    <property type="entry name" value="zf-RING_2"/>
    <property type="match status" value="1"/>
</dbReference>
<protein>
    <recommendedName>
        <fullName evidence="1">RING-type domain-containing protein</fullName>
    </recommendedName>
</protein>
<dbReference type="AlphaFoldDB" id="A0A6C0IZP3"/>
<accession>A0A6C0IZP3</accession>
<evidence type="ECO:0000259" key="1">
    <source>
        <dbReference type="PROSITE" id="PS50089"/>
    </source>
</evidence>
<evidence type="ECO:0000313" key="2">
    <source>
        <dbReference type="EMBL" id="QHT98808.1"/>
    </source>
</evidence>
<dbReference type="PROSITE" id="PS50089">
    <property type="entry name" value="ZF_RING_2"/>
    <property type="match status" value="1"/>
</dbReference>
<reference evidence="2" key="1">
    <citation type="journal article" date="2020" name="Nature">
        <title>Giant virus diversity and host interactions through global metagenomics.</title>
        <authorList>
            <person name="Schulz F."/>
            <person name="Roux S."/>
            <person name="Paez-Espino D."/>
            <person name="Jungbluth S."/>
            <person name="Walsh D.A."/>
            <person name="Denef V.J."/>
            <person name="McMahon K.D."/>
            <person name="Konstantinidis K.T."/>
            <person name="Eloe-Fadrosh E.A."/>
            <person name="Kyrpides N.C."/>
            <person name="Woyke T."/>
        </authorList>
    </citation>
    <scope>NUCLEOTIDE SEQUENCE</scope>
    <source>
        <strain evidence="2">GVMAG-M-3300025695-21</strain>
    </source>
</reference>
<dbReference type="InterPro" id="IPR001841">
    <property type="entry name" value="Znf_RING"/>
</dbReference>
<dbReference type="SUPFAM" id="SSF57850">
    <property type="entry name" value="RING/U-box"/>
    <property type="match status" value="1"/>
</dbReference>
<dbReference type="InterPro" id="IPR013083">
    <property type="entry name" value="Znf_RING/FYVE/PHD"/>
</dbReference>
<name>A0A6C0IZP3_9ZZZZ</name>
<proteinExistence type="predicted"/>
<dbReference type="Gene3D" id="3.30.40.10">
    <property type="entry name" value="Zinc/RING finger domain, C3HC4 (zinc finger)"/>
    <property type="match status" value="1"/>
</dbReference>